<evidence type="ECO:0000313" key="1">
    <source>
        <dbReference type="EMBL" id="MBX8644417.1"/>
    </source>
</evidence>
<organism evidence="1 2">
    <name type="scientific">Candidatus Sysuiplasma superficiale</name>
    <dbReference type="NCBI Taxonomy" id="2823368"/>
    <lineage>
        <taxon>Archaea</taxon>
        <taxon>Methanobacteriati</taxon>
        <taxon>Thermoplasmatota</taxon>
        <taxon>Thermoplasmata</taxon>
        <taxon>Candidatus Sysuiplasmatales</taxon>
        <taxon>Candidatus Sysuiplasmataceae</taxon>
        <taxon>Candidatus Sysuiplasma</taxon>
    </lineage>
</organism>
<accession>A0A8J7YUK6</accession>
<sequence>MKAQKARLKIAQTVKRNDVQGERVAAALNHANKTGKITNLKRLLAHKMRGATDEE</sequence>
<name>A0A8J7YUK6_9ARCH</name>
<comment type="caution">
    <text evidence="1">The sequence shown here is derived from an EMBL/GenBank/DDBJ whole genome shotgun (WGS) entry which is preliminary data.</text>
</comment>
<reference evidence="1" key="1">
    <citation type="submission" date="2021-05" db="EMBL/GenBank/DDBJ databases">
        <title>Genomic insights into ecological role and evolution of a novel Thermoplasmata order Candidatus Sysuiplasmatales.</title>
        <authorList>
            <person name="Yuan Y."/>
        </authorList>
    </citation>
    <scope>NUCLEOTIDE SEQUENCE</scope>
    <source>
        <strain evidence="1">TUT19-bin139</strain>
    </source>
</reference>
<dbReference type="AlphaFoldDB" id="A0A8J7YUK6"/>
<gene>
    <name evidence="1" type="ORF">KIY12_06835</name>
</gene>
<proteinExistence type="predicted"/>
<dbReference type="Proteomes" id="UP000750197">
    <property type="component" value="Unassembled WGS sequence"/>
</dbReference>
<dbReference type="EMBL" id="JAHEAC010000061">
    <property type="protein sequence ID" value="MBX8644417.1"/>
    <property type="molecule type" value="Genomic_DNA"/>
</dbReference>
<protein>
    <submittedName>
        <fullName evidence="1">Uncharacterized protein</fullName>
    </submittedName>
</protein>
<evidence type="ECO:0000313" key="2">
    <source>
        <dbReference type="Proteomes" id="UP000750197"/>
    </source>
</evidence>